<dbReference type="EMBL" id="QJJS01000012">
    <property type="protein sequence ID" value="PXW94740.1"/>
    <property type="molecule type" value="Genomic_DNA"/>
</dbReference>
<dbReference type="Proteomes" id="UP000247811">
    <property type="component" value="Unassembled WGS sequence"/>
</dbReference>
<keyword evidence="2" id="KW-1185">Reference proteome</keyword>
<evidence type="ECO:0000313" key="1">
    <source>
        <dbReference type="EMBL" id="PXW94740.1"/>
    </source>
</evidence>
<dbReference type="OrthoDB" id="9151455at2"/>
<dbReference type="RefSeq" id="WP_110401344.1">
    <property type="nucleotide sequence ID" value="NZ_QJJS01000012.1"/>
</dbReference>
<accession>A0A318GY10</accession>
<proteinExistence type="predicted"/>
<protein>
    <submittedName>
        <fullName evidence="1">Uncharacterized protein</fullName>
    </submittedName>
</protein>
<dbReference type="AlphaFoldDB" id="A0A318GY10"/>
<comment type="caution">
    <text evidence="1">The sequence shown here is derived from an EMBL/GenBank/DDBJ whole genome shotgun (WGS) entry which is preliminary data.</text>
</comment>
<gene>
    <name evidence="1" type="ORF">C7444_11255</name>
</gene>
<reference evidence="1 2" key="1">
    <citation type="submission" date="2018-05" db="EMBL/GenBank/DDBJ databases">
        <title>Genomic Encyclopedia of Type Strains, Phase IV (KMG-IV): sequencing the most valuable type-strain genomes for metagenomic binning, comparative biology and taxonomic classification.</title>
        <authorList>
            <person name="Goeker M."/>
        </authorList>
    </citation>
    <scope>NUCLEOTIDE SEQUENCE [LARGE SCALE GENOMIC DNA]</scope>
    <source>
        <strain evidence="1 2">DSM 566</strain>
    </source>
</reference>
<sequence>MFQAIHRLLRPRAVAAPDSGLLEEWAEHRGEHCKRVRRGHGCAIDFRVLGRPGRMEWGPSQRDYIPRQELRVRIDMGLPALLEMMVMSRPLAERLEGDAYGTLVQGHKTGMGHALPEELRWLSMMDRVDFPDHELLAQRFVLMAASAPHAARWVRGDLANRLMRAATRWLSPEAPLVLMTLRGRLYLRTEANQLEMAMLDGARSLAEVAATRAQACLQARVPAEPAEPGMPAAALVPQVAAPAFSRLAPMASDDDELSDLTLRHADTDVRL</sequence>
<organism evidence="1 2">
    <name type="scientific">Sphaerotilus hippei</name>
    <dbReference type="NCBI Taxonomy" id="744406"/>
    <lineage>
        <taxon>Bacteria</taxon>
        <taxon>Pseudomonadati</taxon>
        <taxon>Pseudomonadota</taxon>
        <taxon>Betaproteobacteria</taxon>
        <taxon>Burkholderiales</taxon>
        <taxon>Sphaerotilaceae</taxon>
        <taxon>Sphaerotilus</taxon>
    </lineage>
</organism>
<name>A0A318GY10_9BURK</name>
<evidence type="ECO:0000313" key="2">
    <source>
        <dbReference type="Proteomes" id="UP000247811"/>
    </source>
</evidence>